<evidence type="ECO:0000259" key="3">
    <source>
        <dbReference type="PROSITE" id="PS51462"/>
    </source>
</evidence>
<dbReference type="OrthoDB" id="3404294at2"/>
<accession>A0A4R7VZU2</accession>
<evidence type="ECO:0000313" key="4">
    <source>
        <dbReference type="EMBL" id="TDV55305.1"/>
    </source>
</evidence>
<evidence type="ECO:0000256" key="1">
    <source>
        <dbReference type="ARBA" id="ARBA00001946"/>
    </source>
</evidence>
<gene>
    <name evidence="4" type="ORF">CLV71_103546</name>
</gene>
<dbReference type="PANTHER" id="PTHR43046">
    <property type="entry name" value="GDP-MANNOSE MANNOSYL HYDROLASE"/>
    <property type="match status" value="1"/>
</dbReference>
<feature type="domain" description="Nudix hydrolase" evidence="3">
    <location>
        <begin position="19"/>
        <end position="148"/>
    </location>
</feature>
<dbReference type="PROSITE" id="PS00893">
    <property type="entry name" value="NUDIX_BOX"/>
    <property type="match status" value="1"/>
</dbReference>
<dbReference type="EMBL" id="SOCP01000003">
    <property type="protein sequence ID" value="TDV55305.1"/>
    <property type="molecule type" value="Genomic_DNA"/>
</dbReference>
<comment type="caution">
    <text evidence="4">The sequence shown here is derived from an EMBL/GenBank/DDBJ whole genome shotgun (WGS) entry which is preliminary data.</text>
</comment>
<dbReference type="InterPro" id="IPR000086">
    <property type="entry name" value="NUDIX_hydrolase_dom"/>
</dbReference>
<sequence>MNVDGDQFVECGLGHRHWGKYGAAGLLLHHGDMVLLQQRSALSMGPGTWGLFGGACARDEPPVVTALREAAEESTVDVRTVRVRGVLREDHKGWHYDTVVADVESLPEVLPVSWESMDARWVPSGQVADMDLFDPFAHSWPKVRDAMRRPVLIVDTANVMGSRADGWWRDRHGAATRLRDQLDALDGLPLPPFDVAYPEIVMIVEGKAGGVGDSERVRVVSAPGEGDDTIVDTVREYAGEPEAEVFVVTADRELKRRSQEAGASILGPRWLLDQLSR</sequence>
<dbReference type="AlphaFoldDB" id="A0A4R7VZU2"/>
<dbReference type="PANTHER" id="PTHR43046:SF2">
    <property type="entry name" value="8-OXO-DGTP DIPHOSPHATASE-RELATED"/>
    <property type="match status" value="1"/>
</dbReference>
<protein>
    <submittedName>
        <fullName evidence="4">ADP-ribose pyrophosphatase YjhB (NUDIX family)</fullName>
    </submittedName>
</protein>
<dbReference type="Pfam" id="PF00293">
    <property type="entry name" value="NUDIX"/>
    <property type="match status" value="1"/>
</dbReference>
<keyword evidence="5" id="KW-1185">Reference proteome</keyword>
<dbReference type="Proteomes" id="UP000294927">
    <property type="component" value="Unassembled WGS sequence"/>
</dbReference>
<dbReference type="GO" id="GO:0016787">
    <property type="term" value="F:hydrolase activity"/>
    <property type="evidence" value="ECO:0007669"/>
    <property type="project" value="UniProtKB-KW"/>
</dbReference>
<evidence type="ECO:0000313" key="5">
    <source>
        <dbReference type="Proteomes" id="UP000294927"/>
    </source>
</evidence>
<reference evidence="4 5" key="1">
    <citation type="submission" date="2019-03" db="EMBL/GenBank/DDBJ databases">
        <title>Genomic Encyclopedia of Archaeal and Bacterial Type Strains, Phase II (KMG-II): from individual species to whole genera.</title>
        <authorList>
            <person name="Goeker M."/>
        </authorList>
    </citation>
    <scope>NUCLEOTIDE SEQUENCE [LARGE SCALE GENOMIC DNA]</scope>
    <source>
        <strain evidence="4 5">DSM 45499</strain>
    </source>
</reference>
<dbReference type="InterPro" id="IPR020084">
    <property type="entry name" value="NUDIX_hydrolase_CS"/>
</dbReference>
<evidence type="ECO:0000256" key="2">
    <source>
        <dbReference type="ARBA" id="ARBA00022801"/>
    </source>
</evidence>
<dbReference type="PROSITE" id="PS51462">
    <property type="entry name" value="NUDIX"/>
    <property type="match status" value="1"/>
</dbReference>
<comment type="cofactor">
    <cofactor evidence="1">
        <name>Mg(2+)</name>
        <dbReference type="ChEBI" id="CHEBI:18420"/>
    </cofactor>
</comment>
<keyword evidence="2" id="KW-0378">Hydrolase</keyword>
<dbReference type="RefSeq" id="WP_133902385.1">
    <property type="nucleotide sequence ID" value="NZ_SOCP01000003.1"/>
</dbReference>
<name>A0A4R7VZU2_9PSEU</name>
<dbReference type="SUPFAM" id="SSF55811">
    <property type="entry name" value="Nudix"/>
    <property type="match status" value="1"/>
</dbReference>
<proteinExistence type="predicted"/>
<organism evidence="4 5">
    <name type="scientific">Actinophytocola oryzae</name>
    <dbReference type="NCBI Taxonomy" id="502181"/>
    <lineage>
        <taxon>Bacteria</taxon>
        <taxon>Bacillati</taxon>
        <taxon>Actinomycetota</taxon>
        <taxon>Actinomycetes</taxon>
        <taxon>Pseudonocardiales</taxon>
        <taxon>Pseudonocardiaceae</taxon>
    </lineage>
</organism>
<dbReference type="Gene3D" id="3.90.79.10">
    <property type="entry name" value="Nucleoside Triphosphate Pyrophosphohydrolase"/>
    <property type="match status" value="1"/>
</dbReference>
<dbReference type="InterPro" id="IPR015797">
    <property type="entry name" value="NUDIX_hydrolase-like_dom_sf"/>
</dbReference>